<gene>
    <name evidence="11" type="primary">folP</name>
    <name evidence="11" type="ORF">MMG00_09375</name>
</gene>
<dbReference type="RefSeq" id="WP_242147678.1">
    <property type="nucleotide sequence ID" value="NZ_CP093379.1"/>
</dbReference>
<evidence type="ECO:0000259" key="10">
    <source>
        <dbReference type="PROSITE" id="PS50972"/>
    </source>
</evidence>
<dbReference type="Pfam" id="PF00809">
    <property type="entry name" value="Pterin_bind"/>
    <property type="match status" value="1"/>
</dbReference>
<comment type="cofactor">
    <cofactor evidence="2 9">
        <name>Mg(2+)</name>
        <dbReference type="ChEBI" id="CHEBI:18420"/>
    </cofactor>
</comment>
<comment type="similarity">
    <text evidence="9">Belongs to the DHPS family.</text>
</comment>
<dbReference type="PROSITE" id="PS00792">
    <property type="entry name" value="DHPS_1"/>
    <property type="match status" value="1"/>
</dbReference>
<comment type="catalytic activity">
    <reaction evidence="1">
        <text>(7,8-dihydropterin-6-yl)methyl diphosphate + 4-aminobenzoate = 7,8-dihydropteroate + diphosphate</text>
        <dbReference type="Rhea" id="RHEA:19949"/>
        <dbReference type="ChEBI" id="CHEBI:17836"/>
        <dbReference type="ChEBI" id="CHEBI:17839"/>
        <dbReference type="ChEBI" id="CHEBI:33019"/>
        <dbReference type="ChEBI" id="CHEBI:72950"/>
        <dbReference type="EC" id="2.5.1.15"/>
    </reaction>
</comment>
<evidence type="ECO:0000256" key="7">
    <source>
        <dbReference type="ARBA" id="ARBA00022842"/>
    </source>
</evidence>
<dbReference type="InterPro" id="IPR000489">
    <property type="entry name" value="Pterin-binding_dom"/>
</dbReference>
<reference evidence="11 12" key="1">
    <citation type="submission" date="2022-03" db="EMBL/GenBank/DDBJ databases">
        <title>Ignatzschineria rhizosphaerae HR5S32.</title>
        <authorList>
            <person name="Sun J.Q."/>
            <person name="Feng J.Y."/>
        </authorList>
    </citation>
    <scope>NUCLEOTIDE SEQUENCE [LARGE SCALE GENOMIC DNA]</scope>
    <source>
        <strain evidence="11 12">HR5S32</strain>
    </source>
</reference>
<keyword evidence="6 9" id="KW-0479">Metal-binding</keyword>
<dbReference type="InterPro" id="IPR045031">
    <property type="entry name" value="DHP_synth-like"/>
</dbReference>
<dbReference type="SUPFAM" id="SSF51717">
    <property type="entry name" value="Dihydropteroate synthetase-like"/>
    <property type="match status" value="1"/>
</dbReference>
<name>A0ABY3X167_9GAMM</name>
<evidence type="ECO:0000256" key="8">
    <source>
        <dbReference type="ARBA" id="ARBA00022909"/>
    </source>
</evidence>
<accession>A0ABY3X167</accession>
<keyword evidence="7 9" id="KW-0460">Magnesium</keyword>
<sequence>MHITFNQKSLNLSTPKIMGILNLTPNSFSDGGDYFDPEKALDRAYEMIEDGADILDIGAESTNPKADPITSEEEISRLLPVIRKLKQHIKVPLSIDTFRTNTMQSMINEGVDIINDVTALSDSGALEVVANSNAAIVLMHMLGNHEKMHIKGDYSAQGGVTQAVITKLEEKAALCIQSGIEASRIILDPGFGFDKTPEEQLSLLKELDQVTTSPYPYLVGVSRKRFIGTITNVDMAKDRLAGNLAVALWSIEKGAKILRVHDVKATKEAFLMWLAMQNAAPSSL</sequence>
<dbReference type="InterPro" id="IPR011005">
    <property type="entry name" value="Dihydropteroate_synth-like_sf"/>
</dbReference>
<dbReference type="CDD" id="cd00739">
    <property type="entry name" value="DHPS"/>
    <property type="match status" value="1"/>
</dbReference>
<dbReference type="InterPro" id="IPR006390">
    <property type="entry name" value="DHP_synth_dom"/>
</dbReference>
<dbReference type="GO" id="GO:0004156">
    <property type="term" value="F:dihydropteroate synthase activity"/>
    <property type="evidence" value="ECO:0007669"/>
    <property type="project" value="UniProtKB-EC"/>
</dbReference>
<keyword evidence="12" id="KW-1185">Reference proteome</keyword>
<evidence type="ECO:0000256" key="6">
    <source>
        <dbReference type="ARBA" id="ARBA00022723"/>
    </source>
</evidence>
<evidence type="ECO:0000256" key="3">
    <source>
        <dbReference type="ARBA" id="ARBA00004763"/>
    </source>
</evidence>
<dbReference type="Proteomes" id="UP000829542">
    <property type="component" value="Chromosome"/>
</dbReference>
<evidence type="ECO:0000256" key="4">
    <source>
        <dbReference type="ARBA" id="ARBA00012458"/>
    </source>
</evidence>
<evidence type="ECO:0000256" key="2">
    <source>
        <dbReference type="ARBA" id="ARBA00001946"/>
    </source>
</evidence>
<organism evidence="11 12">
    <name type="scientific">Ignatzschineria rhizosphaerae</name>
    <dbReference type="NCBI Taxonomy" id="2923279"/>
    <lineage>
        <taxon>Bacteria</taxon>
        <taxon>Pseudomonadati</taxon>
        <taxon>Pseudomonadota</taxon>
        <taxon>Gammaproteobacteria</taxon>
        <taxon>Cardiobacteriales</taxon>
        <taxon>Ignatzschineriaceae</taxon>
        <taxon>Ignatzschineria</taxon>
    </lineage>
</organism>
<dbReference type="PROSITE" id="PS50972">
    <property type="entry name" value="PTERIN_BINDING"/>
    <property type="match status" value="1"/>
</dbReference>
<feature type="domain" description="Pterin-binding" evidence="10">
    <location>
        <begin position="15"/>
        <end position="271"/>
    </location>
</feature>
<dbReference type="EMBL" id="CP093379">
    <property type="protein sequence ID" value="UNM95434.1"/>
    <property type="molecule type" value="Genomic_DNA"/>
</dbReference>
<comment type="pathway">
    <text evidence="3 9">Cofactor biosynthesis; tetrahydrofolate biosynthesis; 7,8-dihydrofolate from 2-amino-4-hydroxy-6-hydroxymethyl-7,8-dihydropteridine diphosphate and 4-aminobenzoate: step 1/2.</text>
</comment>
<dbReference type="Gene3D" id="3.20.20.20">
    <property type="entry name" value="Dihydropteroate synthase-like"/>
    <property type="match status" value="1"/>
</dbReference>
<dbReference type="PANTHER" id="PTHR20941">
    <property type="entry name" value="FOLATE SYNTHESIS PROTEINS"/>
    <property type="match status" value="1"/>
</dbReference>
<dbReference type="NCBIfam" id="TIGR01496">
    <property type="entry name" value="DHPS"/>
    <property type="match status" value="1"/>
</dbReference>
<keyword evidence="8 9" id="KW-0289">Folate biosynthesis</keyword>
<dbReference type="PROSITE" id="PS00793">
    <property type="entry name" value="DHPS_2"/>
    <property type="match status" value="1"/>
</dbReference>
<dbReference type="PANTHER" id="PTHR20941:SF1">
    <property type="entry name" value="FOLIC ACID SYNTHESIS PROTEIN FOL1"/>
    <property type="match status" value="1"/>
</dbReference>
<dbReference type="EC" id="2.5.1.15" evidence="4 9"/>
<proteinExistence type="inferred from homology"/>
<evidence type="ECO:0000313" key="11">
    <source>
        <dbReference type="EMBL" id="UNM95434.1"/>
    </source>
</evidence>
<evidence type="ECO:0000313" key="12">
    <source>
        <dbReference type="Proteomes" id="UP000829542"/>
    </source>
</evidence>
<evidence type="ECO:0000256" key="5">
    <source>
        <dbReference type="ARBA" id="ARBA00022679"/>
    </source>
</evidence>
<keyword evidence="5 9" id="KW-0808">Transferase</keyword>
<evidence type="ECO:0000256" key="9">
    <source>
        <dbReference type="RuleBase" id="RU361205"/>
    </source>
</evidence>
<evidence type="ECO:0000256" key="1">
    <source>
        <dbReference type="ARBA" id="ARBA00000012"/>
    </source>
</evidence>
<protein>
    <recommendedName>
        <fullName evidence="4 9">Dihydropteroate synthase</fullName>
        <shortName evidence="9">DHPS</shortName>
        <ecNumber evidence="4 9">2.5.1.15</ecNumber>
    </recommendedName>
    <alternativeName>
        <fullName evidence="9">Dihydropteroate pyrophosphorylase</fullName>
    </alternativeName>
</protein>
<comment type="function">
    <text evidence="9">Catalyzes the condensation of para-aminobenzoate (pABA) with 6-hydroxymethyl-7,8-dihydropterin diphosphate (DHPt-PP) to form 7,8-dihydropteroate (H2Pte), the immediate precursor of folate derivatives.</text>
</comment>